<dbReference type="EMBL" id="JPMV01000001">
    <property type="protein sequence ID" value="KGI83087.1"/>
    <property type="molecule type" value="Genomic_DNA"/>
</dbReference>
<evidence type="ECO:0000256" key="1">
    <source>
        <dbReference type="ARBA" id="ARBA00001353"/>
    </source>
</evidence>
<dbReference type="EC" id="4.1.2.25" evidence="6"/>
<evidence type="ECO:0000313" key="8">
    <source>
        <dbReference type="EMBL" id="ASU77215.1"/>
    </source>
</evidence>
<dbReference type="GO" id="GO:0046654">
    <property type="term" value="P:tetrahydrofolate biosynthetic process"/>
    <property type="evidence" value="ECO:0007669"/>
    <property type="project" value="UniProtKB-UniRule"/>
</dbReference>
<reference evidence="9 10" key="1">
    <citation type="journal article" date="2014" name="PLoS ONE">
        <title>Identification and Characterization of a New Erythromycin Biosynthetic Gene Cluster in Actinopolyspora erythraea YIM90600, a Novel Erythronolide-Producing Halophilic Actinomycete Isolated from Salt Field.</title>
        <authorList>
            <person name="Chen D."/>
            <person name="Feng J."/>
            <person name="Huang L."/>
            <person name="Zhang Q."/>
            <person name="Wu J."/>
            <person name="Zhu X."/>
            <person name="Duan Y."/>
            <person name="Xu Z."/>
        </authorList>
    </citation>
    <scope>NUCLEOTIDE SEQUENCE [LARGE SCALE GENOMIC DNA]</scope>
    <source>
        <strain evidence="9 10">YIM90600</strain>
    </source>
</reference>
<evidence type="ECO:0000256" key="3">
    <source>
        <dbReference type="ARBA" id="ARBA00005708"/>
    </source>
</evidence>
<dbReference type="Gene3D" id="3.30.1130.10">
    <property type="match status" value="1"/>
</dbReference>
<dbReference type="GO" id="GO:0004150">
    <property type="term" value="F:dihydroneopterin aldolase activity"/>
    <property type="evidence" value="ECO:0007669"/>
    <property type="project" value="UniProtKB-UniRule"/>
</dbReference>
<evidence type="ECO:0000313" key="10">
    <source>
        <dbReference type="Proteomes" id="UP000029737"/>
    </source>
</evidence>
<evidence type="ECO:0000256" key="2">
    <source>
        <dbReference type="ARBA" id="ARBA00005013"/>
    </source>
</evidence>
<dbReference type="GO" id="GO:0005737">
    <property type="term" value="C:cytoplasm"/>
    <property type="evidence" value="ECO:0007669"/>
    <property type="project" value="TreeGrafter"/>
</dbReference>
<accession>A0A099DBG6</accession>
<evidence type="ECO:0000256" key="5">
    <source>
        <dbReference type="ARBA" id="ARBA00023239"/>
    </source>
</evidence>
<dbReference type="AlphaFoldDB" id="A0A099DBG6"/>
<sequence>MADRVGLTGLRVFGYHGVFEREKREGQEFVVDITVWVDLGEAAASDDVERTLHYGVLAERAAAVVAGPARDLIETVAAEIADDIMGDGRPHAAEVTIHKPAAPIPLTFDDVSVTIRRSSRGGRGGKAASA</sequence>
<comment type="catalytic activity">
    <reaction evidence="1 6">
        <text>7,8-dihydroneopterin = 6-hydroxymethyl-7,8-dihydropterin + glycolaldehyde</text>
        <dbReference type="Rhea" id="RHEA:10540"/>
        <dbReference type="ChEBI" id="CHEBI:17001"/>
        <dbReference type="ChEBI" id="CHEBI:17071"/>
        <dbReference type="ChEBI" id="CHEBI:44841"/>
        <dbReference type="EC" id="4.1.2.25"/>
    </reaction>
</comment>
<evidence type="ECO:0000256" key="4">
    <source>
        <dbReference type="ARBA" id="ARBA00022909"/>
    </source>
</evidence>
<dbReference type="eggNOG" id="COG1539">
    <property type="taxonomic scope" value="Bacteria"/>
</dbReference>
<comment type="pathway">
    <text evidence="2 6">Cofactor biosynthesis; tetrahydrofolate biosynthesis; 2-amino-4-hydroxy-6-hydroxymethyl-7,8-dihydropteridine diphosphate from 7,8-dihydroneopterin triphosphate: step 3/4.</text>
</comment>
<dbReference type="PANTHER" id="PTHR42844">
    <property type="entry name" value="DIHYDRONEOPTERIN ALDOLASE 1-RELATED"/>
    <property type="match status" value="1"/>
</dbReference>
<proteinExistence type="inferred from homology"/>
<comment type="similarity">
    <text evidence="3 6">Belongs to the DHNA family.</text>
</comment>
<dbReference type="CDD" id="cd00534">
    <property type="entry name" value="DHNA_DHNTPE"/>
    <property type="match status" value="1"/>
</dbReference>
<comment type="function">
    <text evidence="6">Catalyzes the conversion of 7,8-dihydroneopterin to 6-hydroxymethyl-7,8-dihydropterin.</text>
</comment>
<dbReference type="OrthoDB" id="3212934at2"/>
<dbReference type="InterPro" id="IPR043133">
    <property type="entry name" value="GTP-CH-I_C/QueF"/>
</dbReference>
<dbReference type="HOGENOM" id="CLU_112632_1_1_11"/>
<evidence type="ECO:0000313" key="11">
    <source>
        <dbReference type="Proteomes" id="UP000215043"/>
    </source>
</evidence>
<dbReference type="InterPro" id="IPR006157">
    <property type="entry name" value="FolB_dom"/>
</dbReference>
<dbReference type="InterPro" id="IPR006156">
    <property type="entry name" value="Dihydroneopterin_aldolase"/>
</dbReference>
<gene>
    <name evidence="8" type="primary">folB</name>
    <name evidence="8" type="ORF">CDG81_01570</name>
    <name evidence="9" type="ORF">IL38_00105</name>
</gene>
<evidence type="ECO:0000256" key="6">
    <source>
        <dbReference type="RuleBase" id="RU362079"/>
    </source>
</evidence>
<evidence type="ECO:0000313" key="9">
    <source>
        <dbReference type="EMBL" id="KGI83087.1"/>
    </source>
</evidence>
<name>A0A099DBG6_9ACTN</name>
<reference evidence="8 11" key="2">
    <citation type="submission" date="2017-08" db="EMBL/GenBank/DDBJ databases">
        <title>The complete genome sequence of moderately halophilic actinomycete Actinopolyspora erythraea YIM 90600, the producer of novel erythromycin, novel actinopolysporins A-C and tubercidin.</title>
        <authorList>
            <person name="Yin M."/>
            <person name="Tang S."/>
        </authorList>
    </citation>
    <scope>NUCLEOTIDE SEQUENCE [LARGE SCALE GENOMIC DNA]</scope>
    <source>
        <strain evidence="8 11">YIM 90600</strain>
    </source>
</reference>
<dbReference type="GO" id="GO:0046656">
    <property type="term" value="P:folic acid biosynthetic process"/>
    <property type="evidence" value="ECO:0007669"/>
    <property type="project" value="UniProtKB-UniRule"/>
</dbReference>
<dbReference type="Proteomes" id="UP000215043">
    <property type="component" value="Chromosome"/>
</dbReference>
<keyword evidence="4 6" id="KW-0289">Folate biosynthesis</keyword>
<dbReference type="SMART" id="SM00905">
    <property type="entry name" value="FolB"/>
    <property type="match status" value="1"/>
</dbReference>
<dbReference type="NCBIfam" id="TIGR00525">
    <property type="entry name" value="folB"/>
    <property type="match status" value="1"/>
</dbReference>
<dbReference type="SUPFAM" id="SSF55620">
    <property type="entry name" value="Tetrahydrobiopterin biosynthesis enzymes-like"/>
    <property type="match status" value="1"/>
</dbReference>
<keyword evidence="10" id="KW-1185">Reference proteome</keyword>
<dbReference type="EMBL" id="CP022752">
    <property type="protein sequence ID" value="ASU77215.1"/>
    <property type="molecule type" value="Genomic_DNA"/>
</dbReference>
<dbReference type="FunFam" id="3.30.1130.10:FF:000003">
    <property type="entry name" value="7,8-dihydroneopterin aldolase"/>
    <property type="match status" value="1"/>
</dbReference>
<dbReference type="RefSeq" id="WP_043569287.1">
    <property type="nucleotide sequence ID" value="NZ_CP022752.1"/>
</dbReference>
<dbReference type="Proteomes" id="UP000029737">
    <property type="component" value="Unassembled WGS sequence"/>
</dbReference>
<evidence type="ECO:0000259" key="7">
    <source>
        <dbReference type="SMART" id="SM00905"/>
    </source>
</evidence>
<dbReference type="PANTHER" id="PTHR42844:SF1">
    <property type="entry name" value="DIHYDRONEOPTERIN ALDOLASE 1-RELATED"/>
    <property type="match status" value="1"/>
</dbReference>
<organism evidence="8 11">
    <name type="scientific">Actinopolyspora erythraea</name>
    <dbReference type="NCBI Taxonomy" id="414996"/>
    <lineage>
        <taxon>Bacteria</taxon>
        <taxon>Bacillati</taxon>
        <taxon>Actinomycetota</taxon>
        <taxon>Actinomycetes</taxon>
        <taxon>Actinopolysporales</taxon>
        <taxon>Actinopolysporaceae</taxon>
        <taxon>Actinopolyspora</taxon>
    </lineage>
</organism>
<dbReference type="Pfam" id="PF02152">
    <property type="entry name" value="FolB"/>
    <property type="match status" value="1"/>
</dbReference>
<dbReference type="UniPathway" id="UPA00077">
    <property type="reaction ID" value="UER00154"/>
</dbReference>
<dbReference type="KEGG" id="aey:CDG81_01570"/>
<keyword evidence="5 6" id="KW-0456">Lyase</keyword>
<protein>
    <recommendedName>
        <fullName evidence="6">7,8-dihydroneopterin aldolase</fullName>
        <ecNumber evidence="6">4.1.2.25</ecNumber>
    </recommendedName>
</protein>
<dbReference type="NCBIfam" id="TIGR00526">
    <property type="entry name" value="folB_dom"/>
    <property type="match status" value="1"/>
</dbReference>
<feature type="domain" description="Dihydroneopterin aldolase/epimerase" evidence="7">
    <location>
        <begin position="5"/>
        <end position="117"/>
    </location>
</feature>